<sequence length="93" mass="10835">MEPITITISWWLLAVPYVIAKIVWAIFLQLRYRPSLSEADNWLGNERGLWKAFFGNILFGLETAILKVLVYPLYWIVVGKLSLKQWILPEGEN</sequence>
<proteinExistence type="predicted"/>
<keyword evidence="1" id="KW-0812">Transmembrane</keyword>
<reference evidence="2" key="1">
    <citation type="journal article" date="2015" name="Nature">
        <title>Complex archaea that bridge the gap between prokaryotes and eukaryotes.</title>
        <authorList>
            <person name="Spang A."/>
            <person name="Saw J.H."/>
            <person name="Jorgensen S.L."/>
            <person name="Zaremba-Niedzwiedzka K."/>
            <person name="Martijn J."/>
            <person name="Lind A.E."/>
            <person name="van Eijk R."/>
            <person name="Schleper C."/>
            <person name="Guy L."/>
            <person name="Ettema T.J."/>
        </authorList>
    </citation>
    <scope>NUCLEOTIDE SEQUENCE</scope>
</reference>
<organism evidence="2">
    <name type="scientific">marine sediment metagenome</name>
    <dbReference type="NCBI Taxonomy" id="412755"/>
    <lineage>
        <taxon>unclassified sequences</taxon>
        <taxon>metagenomes</taxon>
        <taxon>ecological metagenomes</taxon>
    </lineage>
</organism>
<dbReference type="AlphaFoldDB" id="A0A0F9HWB5"/>
<name>A0A0F9HWB5_9ZZZZ</name>
<keyword evidence="1" id="KW-1133">Transmembrane helix</keyword>
<evidence type="ECO:0000313" key="2">
    <source>
        <dbReference type="EMBL" id="KKM07387.1"/>
    </source>
</evidence>
<gene>
    <name evidence="2" type="ORF">LCGC14_1734500</name>
</gene>
<feature type="transmembrane region" description="Helical" evidence="1">
    <location>
        <begin position="52"/>
        <end position="77"/>
    </location>
</feature>
<protein>
    <submittedName>
        <fullName evidence="2">Uncharacterized protein</fullName>
    </submittedName>
</protein>
<feature type="transmembrane region" description="Helical" evidence="1">
    <location>
        <begin position="12"/>
        <end position="32"/>
    </location>
</feature>
<keyword evidence="1" id="KW-0472">Membrane</keyword>
<dbReference type="EMBL" id="LAZR01015783">
    <property type="protein sequence ID" value="KKM07387.1"/>
    <property type="molecule type" value="Genomic_DNA"/>
</dbReference>
<evidence type="ECO:0000256" key="1">
    <source>
        <dbReference type="SAM" id="Phobius"/>
    </source>
</evidence>
<accession>A0A0F9HWB5</accession>
<comment type="caution">
    <text evidence="2">The sequence shown here is derived from an EMBL/GenBank/DDBJ whole genome shotgun (WGS) entry which is preliminary data.</text>
</comment>